<feature type="transmembrane region" description="Helical" evidence="8">
    <location>
        <begin position="6"/>
        <end position="28"/>
    </location>
</feature>
<feature type="transmembrane region" description="Helical" evidence="8">
    <location>
        <begin position="304"/>
        <end position="322"/>
    </location>
</feature>
<keyword evidence="4 8" id="KW-1133">Transmembrane helix</keyword>
<feature type="transmembrane region" description="Helical" evidence="8">
    <location>
        <begin position="246"/>
        <end position="267"/>
    </location>
</feature>
<dbReference type="InterPro" id="IPR037185">
    <property type="entry name" value="EmrE-like"/>
</dbReference>
<dbReference type="GO" id="GO:0015165">
    <property type="term" value="F:pyrimidine nucleotide-sugar transmembrane transporter activity"/>
    <property type="evidence" value="ECO:0007669"/>
    <property type="project" value="InterPro"/>
</dbReference>
<evidence type="ECO:0000259" key="9">
    <source>
        <dbReference type="PROSITE" id="PS50102"/>
    </source>
</evidence>
<dbReference type="InterPro" id="IPR012677">
    <property type="entry name" value="Nucleotide-bd_a/b_plait_sf"/>
</dbReference>
<dbReference type="PANTHER" id="PTHR10231">
    <property type="entry name" value="NUCLEOTIDE-SUGAR TRANSMEMBRANE TRANSPORTER"/>
    <property type="match status" value="1"/>
</dbReference>
<reference evidence="10" key="1">
    <citation type="submission" date="2021-01" db="EMBL/GenBank/DDBJ databases">
        <authorList>
            <person name="Eckstrom K.M.E."/>
        </authorList>
    </citation>
    <scope>NUCLEOTIDE SEQUENCE</scope>
    <source>
        <strain evidence="10">UVCC 0001</strain>
    </source>
</reference>
<keyword evidence="3 8" id="KW-0812">Transmembrane</keyword>
<organism evidence="10 11">
    <name type="scientific">Prototheca wickerhamii</name>
    <dbReference type="NCBI Taxonomy" id="3111"/>
    <lineage>
        <taxon>Eukaryota</taxon>
        <taxon>Viridiplantae</taxon>
        <taxon>Chlorophyta</taxon>
        <taxon>core chlorophytes</taxon>
        <taxon>Trebouxiophyceae</taxon>
        <taxon>Chlorellales</taxon>
        <taxon>Chlorellaceae</taxon>
        <taxon>Prototheca</taxon>
    </lineage>
</organism>
<keyword evidence="5 8" id="KW-0472">Membrane</keyword>
<feature type="compositionally biased region" description="Basic and acidic residues" evidence="7">
    <location>
        <begin position="356"/>
        <end position="366"/>
    </location>
</feature>
<dbReference type="Pfam" id="PF00076">
    <property type="entry name" value="RRM_1"/>
    <property type="match status" value="3"/>
</dbReference>
<comment type="similarity">
    <text evidence="2">Belongs to the nucleotide-sugar transporter family. CMP-Sialate:CMP antiporter (TC 2.A.7.12) subfamily.</text>
</comment>
<name>A0AAD9IFE8_PROWI</name>
<feature type="domain" description="RRM" evidence="9">
    <location>
        <begin position="528"/>
        <end position="604"/>
    </location>
</feature>
<evidence type="ECO:0000313" key="11">
    <source>
        <dbReference type="Proteomes" id="UP001255856"/>
    </source>
</evidence>
<feature type="domain" description="RRM" evidence="9">
    <location>
        <begin position="439"/>
        <end position="517"/>
    </location>
</feature>
<evidence type="ECO:0000256" key="1">
    <source>
        <dbReference type="ARBA" id="ARBA00004141"/>
    </source>
</evidence>
<sequence>MKGGAWKVWLVCGDCFLIGLAPVLVHLSKDAHGKYAYNPIAVNFLVEIVKTVFALTTLFLYVGGGAGGTGQPGVPMTRSWRSFVRDASHNRLLAVPALLYAVNNYLKFVMQLYFKPTTAKMLGNSKIIVIALLMRSVLRRHFSVFQWEALFLLVAGITVNQLNYCAGGGGGLDAVTPAAVFFTITSVTLPSLASVYNEAALKRHMDTSVLLQNFFLYFFGATFNLCGLLGMLTAHRALGDGAATPLFHGFSAVTLLLVVNNALQGILSSFFFKFADTILKKYSSTIATIFTGVMSAALFGHPLTLNFCIGVSIVFISMHLFFSTGAGKAPGKQPHAPHPARLTVSPSMDHLTLRNPEARQGREQGRVSRTAARPEPLLPRVQSRGEGVSAPGGNGQDYPQLNFFTDAGILPSVSDYQQQPGSPGAGKDRGRDTKSTSNKTLYIGNLHPFVSDAMLVELFVQCEGVHEVKIIKDKATGIPAGYGFAKFTETRFAKEALEMVGKPVMFGQPLRISWAFQKEQREELGQHTHIFVGDLGADVTDEVLAFEHYPGCSDARVIWDHSSGRSRGYGFVSFETREQAEDAIAAHNGQLVGSRRVRCGWAQHKLDAGVASGSSPDAALLDRADPTNTNVYVGNLDPALSDAEVRRHFGTFGPLAEVKLHRKGCFGFVRYRHHADAVACIVGSSGRSLGAKVLKCSWGRHPSLPPSGLHTNLLLAAGVARAAPPMLPLGLPPAPAAQPPFAAAAAAAAALRAQQALGASALDYGALAPAYRPHAVVGPSPYGMLGTLTAGEGAGAILGGAPGVPTGHPDGLDAAAAAALLPPGADLRGGPAGPSAQLFFQ</sequence>
<feature type="region of interest" description="Disordered" evidence="7">
    <location>
        <begin position="328"/>
        <end position="397"/>
    </location>
</feature>
<dbReference type="InterPro" id="IPR035979">
    <property type="entry name" value="RBD_domain_sf"/>
</dbReference>
<accession>A0AAD9IFE8</accession>
<feature type="transmembrane region" description="Helical" evidence="8">
    <location>
        <begin position="144"/>
        <end position="162"/>
    </location>
</feature>
<evidence type="ECO:0000256" key="2">
    <source>
        <dbReference type="ARBA" id="ARBA00006447"/>
    </source>
</evidence>
<evidence type="ECO:0000256" key="4">
    <source>
        <dbReference type="ARBA" id="ARBA00022989"/>
    </source>
</evidence>
<feature type="domain" description="RRM" evidence="9">
    <location>
        <begin position="629"/>
        <end position="701"/>
    </location>
</feature>
<dbReference type="SMART" id="SM00360">
    <property type="entry name" value="RRM"/>
    <property type="match status" value="3"/>
</dbReference>
<feature type="transmembrane region" description="Helical" evidence="8">
    <location>
        <begin position="214"/>
        <end position="234"/>
    </location>
</feature>
<feature type="transmembrane region" description="Helical" evidence="8">
    <location>
        <begin position="40"/>
        <end position="62"/>
    </location>
</feature>
<dbReference type="Gene3D" id="3.30.70.330">
    <property type="match status" value="3"/>
</dbReference>
<dbReference type="GO" id="GO:0003723">
    <property type="term" value="F:RNA binding"/>
    <property type="evidence" value="ECO:0007669"/>
    <property type="project" value="UniProtKB-UniRule"/>
</dbReference>
<feature type="transmembrane region" description="Helical" evidence="8">
    <location>
        <begin position="92"/>
        <end position="114"/>
    </location>
</feature>
<feature type="transmembrane region" description="Helical" evidence="8">
    <location>
        <begin position="174"/>
        <end position="193"/>
    </location>
</feature>
<dbReference type="SUPFAM" id="SSF103481">
    <property type="entry name" value="Multidrug resistance efflux transporter EmrE"/>
    <property type="match status" value="1"/>
</dbReference>
<evidence type="ECO:0000256" key="8">
    <source>
        <dbReference type="SAM" id="Phobius"/>
    </source>
</evidence>
<evidence type="ECO:0000256" key="7">
    <source>
        <dbReference type="SAM" id="MobiDB-lite"/>
    </source>
</evidence>
<proteinExistence type="inferred from homology"/>
<dbReference type="Pfam" id="PF04142">
    <property type="entry name" value="Nuc_sug_transp"/>
    <property type="match status" value="1"/>
</dbReference>
<evidence type="ECO:0000256" key="5">
    <source>
        <dbReference type="ARBA" id="ARBA00023136"/>
    </source>
</evidence>
<evidence type="ECO:0000256" key="3">
    <source>
        <dbReference type="ARBA" id="ARBA00022692"/>
    </source>
</evidence>
<keyword evidence="6" id="KW-0694">RNA-binding</keyword>
<dbReference type="GO" id="GO:0000139">
    <property type="term" value="C:Golgi membrane"/>
    <property type="evidence" value="ECO:0007669"/>
    <property type="project" value="InterPro"/>
</dbReference>
<dbReference type="Proteomes" id="UP001255856">
    <property type="component" value="Unassembled WGS sequence"/>
</dbReference>
<dbReference type="SUPFAM" id="SSF54928">
    <property type="entry name" value="RNA-binding domain, RBD"/>
    <property type="match status" value="3"/>
</dbReference>
<dbReference type="PROSITE" id="PS50102">
    <property type="entry name" value="RRM"/>
    <property type="match status" value="3"/>
</dbReference>
<evidence type="ECO:0000256" key="6">
    <source>
        <dbReference type="PROSITE-ProRule" id="PRU00176"/>
    </source>
</evidence>
<gene>
    <name evidence="10" type="ORF">QBZ16_004249</name>
</gene>
<dbReference type="AlphaFoldDB" id="A0AAD9IFE8"/>
<dbReference type="InterPro" id="IPR000504">
    <property type="entry name" value="RRM_dom"/>
</dbReference>
<protein>
    <recommendedName>
        <fullName evidence="9">RRM domain-containing protein</fullName>
    </recommendedName>
</protein>
<dbReference type="InterPro" id="IPR007271">
    <property type="entry name" value="Nuc_sug_transpt"/>
</dbReference>
<dbReference type="EMBL" id="JASFZW010000006">
    <property type="protein sequence ID" value="KAK2077404.1"/>
    <property type="molecule type" value="Genomic_DNA"/>
</dbReference>
<keyword evidence="11" id="KW-1185">Reference proteome</keyword>
<feature type="region of interest" description="Disordered" evidence="7">
    <location>
        <begin position="414"/>
        <end position="438"/>
    </location>
</feature>
<comment type="caution">
    <text evidence="10">The sequence shown here is derived from an EMBL/GenBank/DDBJ whole genome shotgun (WGS) entry which is preliminary data.</text>
</comment>
<comment type="subcellular location">
    <subcellularLocation>
        <location evidence="1">Membrane</location>
        <topology evidence="1">Multi-pass membrane protein</topology>
    </subcellularLocation>
</comment>
<evidence type="ECO:0000313" key="10">
    <source>
        <dbReference type="EMBL" id="KAK2077404.1"/>
    </source>
</evidence>